<name>A0A450WID2_9GAMM</name>
<protein>
    <submittedName>
        <fullName evidence="1">Uncharacterized protein</fullName>
    </submittedName>
</protein>
<evidence type="ECO:0000313" key="2">
    <source>
        <dbReference type="EMBL" id="VFK23198.1"/>
    </source>
</evidence>
<sequence length="85" mass="9147">MAPRWGETAPHGKKRGNSFQVVATCQLGRNSAKSNPTIQRMASFSSFDAPMSLEGIADPFRSIADGVDDDVGVEHVLQHYSGSLI</sequence>
<proteinExistence type="predicted"/>
<organism evidence="1">
    <name type="scientific">Candidatus Kentrum sp. LPFa</name>
    <dbReference type="NCBI Taxonomy" id="2126335"/>
    <lineage>
        <taxon>Bacteria</taxon>
        <taxon>Pseudomonadati</taxon>
        <taxon>Pseudomonadota</taxon>
        <taxon>Gammaproteobacteria</taxon>
        <taxon>Candidatus Kentrum</taxon>
    </lineage>
</organism>
<dbReference type="AlphaFoldDB" id="A0A450WID2"/>
<dbReference type="EMBL" id="CAADFP010000004">
    <property type="protein sequence ID" value="VFK23198.1"/>
    <property type="molecule type" value="Genomic_DNA"/>
</dbReference>
<gene>
    <name evidence="1" type="ORF">BECKLPF1236A_GA0070988_101549</name>
    <name evidence="2" type="ORF">BECKLPF1236C_GA0070990_100049</name>
</gene>
<evidence type="ECO:0000313" key="1">
    <source>
        <dbReference type="EMBL" id="VFK16790.1"/>
    </source>
</evidence>
<accession>A0A450WID2</accession>
<reference evidence="1" key="1">
    <citation type="submission" date="2019-02" db="EMBL/GenBank/DDBJ databases">
        <authorList>
            <person name="Gruber-Vodicka R. H."/>
            <person name="Seah K. B. B."/>
        </authorList>
    </citation>
    <scope>NUCLEOTIDE SEQUENCE</scope>
    <source>
        <strain evidence="1">BECK_S312</strain>
        <strain evidence="2">BECK_S426</strain>
    </source>
</reference>
<dbReference type="EMBL" id="CAADFM010000154">
    <property type="protein sequence ID" value="VFK16790.1"/>
    <property type="molecule type" value="Genomic_DNA"/>
</dbReference>